<dbReference type="Gene3D" id="1.10.340.30">
    <property type="entry name" value="Hypothetical protein, domain 2"/>
    <property type="match status" value="1"/>
</dbReference>
<proteinExistence type="inferred from homology"/>
<dbReference type="PANTHER" id="PTHR10242:SF2">
    <property type="entry name" value="N-GLYCOSYLASE_DNA LYASE"/>
    <property type="match status" value="1"/>
</dbReference>
<accession>A0ABS9MJT7</accession>
<evidence type="ECO:0000256" key="5">
    <source>
        <dbReference type="ARBA" id="ARBA00023204"/>
    </source>
</evidence>
<evidence type="ECO:0000256" key="9">
    <source>
        <dbReference type="ARBA" id="ARBA00044632"/>
    </source>
</evidence>
<dbReference type="RefSeq" id="WP_237966655.1">
    <property type="nucleotide sequence ID" value="NZ_JAKNHQ010000006.1"/>
</dbReference>
<dbReference type="Gene3D" id="3.30.310.260">
    <property type="match status" value="1"/>
</dbReference>
<dbReference type="SMART" id="SM00478">
    <property type="entry name" value="ENDO3c"/>
    <property type="match status" value="1"/>
</dbReference>
<evidence type="ECO:0000256" key="7">
    <source>
        <dbReference type="ARBA" id="ARBA00023268"/>
    </source>
</evidence>
<dbReference type="InterPro" id="IPR052054">
    <property type="entry name" value="Oxidative_DNA_repair_enzyme"/>
</dbReference>
<dbReference type="Pfam" id="PF07934">
    <property type="entry name" value="OGG_N"/>
    <property type="match status" value="1"/>
</dbReference>
<reference evidence="11 12" key="1">
    <citation type="submission" date="2022-01" db="EMBL/GenBank/DDBJ databases">
        <title>Collection of gut derived symbiotic bacterial strains cultured from healthy donors.</title>
        <authorList>
            <person name="Lin H."/>
            <person name="Kohout C."/>
            <person name="Waligurski E."/>
            <person name="Pamer E.G."/>
        </authorList>
    </citation>
    <scope>NUCLEOTIDE SEQUENCE [LARGE SCALE GENOMIC DNA]</scope>
    <source>
        <strain evidence="11 12">DFI.7.58</strain>
    </source>
</reference>
<evidence type="ECO:0000256" key="1">
    <source>
        <dbReference type="ARBA" id="ARBA00010679"/>
    </source>
</evidence>
<evidence type="ECO:0000256" key="2">
    <source>
        <dbReference type="ARBA" id="ARBA00012720"/>
    </source>
</evidence>
<protein>
    <recommendedName>
        <fullName evidence="2">DNA-(apurinic or apyrimidinic site) lyase</fullName>
        <ecNumber evidence="2">4.2.99.18</ecNumber>
    </recommendedName>
</protein>
<evidence type="ECO:0000256" key="3">
    <source>
        <dbReference type="ARBA" id="ARBA00022763"/>
    </source>
</evidence>
<evidence type="ECO:0000256" key="8">
    <source>
        <dbReference type="ARBA" id="ARBA00023295"/>
    </source>
</evidence>
<organism evidence="11 12">
    <name type="scientific">Anaeromassilibacillus senegalensis</name>
    <dbReference type="NCBI Taxonomy" id="1673717"/>
    <lineage>
        <taxon>Bacteria</taxon>
        <taxon>Bacillati</taxon>
        <taxon>Bacillota</taxon>
        <taxon>Clostridia</taxon>
        <taxon>Eubacteriales</taxon>
        <taxon>Acutalibacteraceae</taxon>
        <taxon>Anaeromassilibacillus</taxon>
    </lineage>
</organism>
<keyword evidence="4" id="KW-0378">Hydrolase</keyword>
<name>A0ABS9MJT7_9FIRM</name>
<gene>
    <name evidence="11" type="ORF">L0P57_06115</name>
</gene>
<dbReference type="PANTHER" id="PTHR10242">
    <property type="entry name" value="8-OXOGUANINE DNA GLYCOSYLASE"/>
    <property type="match status" value="1"/>
</dbReference>
<evidence type="ECO:0000313" key="11">
    <source>
        <dbReference type="EMBL" id="MCG4610507.1"/>
    </source>
</evidence>
<dbReference type="InterPro" id="IPR023170">
    <property type="entry name" value="HhH_base_excis_C"/>
</dbReference>
<dbReference type="Gene3D" id="1.10.1670.10">
    <property type="entry name" value="Helix-hairpin-Helix base-excision DNA repair enzymes (C-terminal)"/>
    <property type="match status" value="1"/>
</dbReference>
<dbReference type="EC" id="4.2.99.18" evidence="2"/>
<keyword evidence="3" id="KW-0227">DNA damage</keyword>
<dbReference type="InterPro" id="IPR011257">
    <property type="entry name" value="DNA_glycosylase"/>
</dbReference>
<dbReference type="InterPro" id="IPR012904">
    <property type="entry name" value="OGG_N"/>
</dbReference>
<dbReference type="InterPro" id="IPR003265">
    <property type="entry name" value="HhH-GPD_domain"/>
</dbReference>
<dbReference type="Pfam" id="PF00730">
    <property type="entry name" value="HhH-GPD"/>
    <property type="match status" value="1"/>
</dbReference>
<keyword evidence="8" id="KW-0326">Glycosidase</keyword>
<dbReference type="SUPFAM" id="SSF55945">
    <property type="entry name" value="TATA-box binding protein-like"/>
    <property type="match status" value="1"/>
</dbReference>
<sequence length="264" mass="29437">MTALRDFDLEATLECGQCFRWDRQPDGSYRGTAGGKALCVSQDHMEAAMDDPFWRAYFDLDRDYAAIREALSASSPVLAKAASFAPGIRILQQDPWEALCSFIISQNNNIPRIKGIISRLCEAFGEEMEQGVRCFPSPERLAGLEEEDLAYLRCGFRARYILDAARKVASGEVDLKALRTAPLAQAREQLMAIVGVGPKVADCALLYGLHRLEAFPMDVWMKRAMKEWFPGRKPEDFGPYAGIAQQYLFHYIRTAPPGGQSVSA</sequence>
<evidence type="ECO:0000256" key="6">
    <source>
        <dbReference type="ARBA" id="ARBA00023239"/>
    </source>
</evidence>
<evidence type="ECO:0000259" key="10">
    <source>
        <dbReference type="SMART" id="SM00478"/>
    </source>
</evidence>
<keyword evidence="5" id="KW-0234">DNA repair</keyword>
<comment type="catalytic activity">
    <reaction evidence="9">
        <text>2'-deoxyribonucleotide-(2'-deoxyribose 5'-phosphate)-2'-deoxyribonucleotide-DNA = a 3'-end 2'-deoxyribonucleotide-(2,3-dehydro-2,3-deoxyribose 5'-phosphate)-DNA + a 5'-end 5'-phospho-2'-deoxyribonucleoside-DNA + H(+)</text>
        <dbReference type="Rhea" id="RHEA:66592"/>
        <dbReference type="Rhea" id="RHEA-COMP:13180"/>
        <dbReference type="Rhea" id="RHEA-COMP:16897"/>
        <dbReference type="Rhea" id="RHEA-COMP:17067"/>
        <dbReference type="ChEBI" id="CHEBI:15378"/>
        <dbReference type="ChEBI" id="CHEBI:136412"/>
        <dbReference type="ChEBI" id="CHEBI:157695"/>
        <dbReference type="ChEBI" id="CHEBI:167181"/>
        <dbReference type="EC" id="4.2.99.18"/>
    </reaction>
</comment>
<dbReference type="CDD" id="cd00056">
    <property type="entry name" value="ENDO3c"/>
    <property type="match status" value="1"/>
</dbReference>
<evidence type="ECO:0000313" key="12">
    <source>
        <dbReference type="Proteomes" id="UP001298681"/>
    </source>
</evidence>
<dbReference type="EMBL" id="JAKNHQ010000006">
    <property type="protein sequence ID" value="MCG4610507.1"/>
    <property type="molecule type" value="Genomic_DNA"/>
</dbReference>
<keyword evidence="12" id="KW-1185">Reference proteome</keyword>
<dbReference type="SUPFAM" id="SSF48150">
    <property type="entry name" value="DNA-glycosylase"/>
    <property type="match status" value="1"/>
</dbReference>
<comment type="similarity">
    <text evidence="1">Belongs to the type-1 OGG1 family.</text>
</comment>
<dbReference type="Proteomes" id="UP001298681">
    <property type="component" value="Unassembled WGS sequence"/>
</dbReference>
<evidence type="ECO:0000256" key="4">
    <source>
        <dbReference type="ARBA" id="ARBA00022801"/>
    </source>
</evidence>
<comment type="caution">
    <text evidence="11">The sequence shown here is derived from an EMBL/GenBank/DDBJ whole genome shotgun (WGS) entry which is preliminary data.</text>
</comment>
<keyword evidence="7" id="KW-0511">Multifunctional enzyme</keyword>
<feature type="domain" description="HhH-GPD" evidence="10">
    <location>
        <begin position="104"/>
        <end position="253"/>
    </location>
</feature>
<keyword evidence="6" id="KW-0456">Lyase</keyword>